<reference evidence="5" key="2">
    <citation type="submission" date="2025-04" db="UniProtKB">
        <authorList>
            <consortium name="RefSeq"/>
        </authorList>
    </citation>
    <scope>IDENTIFICATION</scope>
    <source>
        <tissue evidence="5">Leaf</tissue>
    </source>
</reference>
<feature type="region of interest" description="Disordered" evidence="1">
    <location>
        <begin position="1"/>
        <end position="20"/>
    </location>
</feature>
<sequence length="159" mass="18103">MASALLISPPSSKPYSHPPSLFDHSKSLSEGSRSFLLFPLRSPRSVASRTSQGEIRRFPCSRREEVSIQKRVDEEEIRDFGVKVALSMLKFYKREISPLLPSSCRYVPTCSEYSMEAYKRYGFVKGTILTAWRICRCNPLGGSGFDPPRWFGEQEPSEQ</sequence>
<protein>
    <submittedName>
        <fullName evidence="2 5">UPF0161 protein</fullName>
    </submittedName>
</protein>
<dbReference type="PANTHER" id="PTHR33383:SF1">
    <property type="entry name" value="MEMBRANE PROTEIN INSERTION EFFICIENCY FACTOR-RELATED"/>
    <property type="match status" value="1"/>
</dbReference>
<evidence type="ECO:0000313" key="2">
    <source>
        <dbReference type="EMBL" id="OAY63446.1"/>
    </source>
</evidence>
<evidence type="ECO:0000313" key="5">
    <source>
        <dbReference type="RefSeq" id="XP_020113583.1"/>
    </source>
</evidence>
<gene>
    <name evidence="5" type="primary">LOC109727810</name>
    <name evidence="2" type="ORF">ACMD2_15573</name>
</gene>
<dbReference type="Proteomes" id="UP000092600">
    <property type="component" value="Unassembled WGS sequence"/>
</dbReference>
<proteinExistence type="inferred from homology"/>
<organism evidence="2 3">
    <name type="scientific">Ananas comosus</name>
    <name type="common">Pineapple</name>
    <name type="synonym">Ananas ananas</name>
    <dbReference type="NCBI Taxonomy" id="4615"/>
    <lineage>
        <taxon>Eukaryota</taxon>
        <taxon>Viridiplantae</taxon>
        <taxon>Streptophyta</taxon>
        <taxon>Embryophyta</taxon>
        <taxon>Tracheophyta</taxon>
        <taxon>Spermatophyta</taxon>
        <taxon>Magnoliopsida</taxon>
        <taxon>Liliopsida</taxon>
        <taxon>Poales</taxon>
        <taxon>Bromeliaceae</taxon>
        <taxon>Bromelioideae</taxon>
        <taxon>Ananas</taxon>
    </lineage>
</organism>
<feature type="compositionally biased region" description="Low complexity" evidence="1">
    <location>
        <begin position="8"/>
        <end position="20"/>
    </location>
</feature>
<dbReference type="PANTHER" id="PTHR33383">
    <property type="entry name" value="MEMBRANE PROTEIN INSERTION EFFICIENCY FACTOR-RELATED"/>
    <property type="match status" value="1"/>
</dbReference>
<reference evidence="2 3" key="1">
    <citation type="journal article" date="2016" name="DNA Res.">
        <title>The draft genome of MD-2 pineapple using hybrid error correction of long reads.</title>
        <authorList>
            <person name="Redwan R.M."/>
            <person name="Saidin A."/>
            <person name="Kumar S.V."/>
        </authorList>
    </citation>
    <scope>NUCLEOTIDE SEQUENCE [LARGE SCALE GENOMIC DNA]</scope>
    <source>
        <strain evidence="3">cv. MD2</strain>
        <tissue evidence="2">Leaf</tissue>
    </source>
</reference>
<dbReference type="EMBL" id="LSRQ01008341">
    <property type="protein sequence ID" value="OAY63446.1"/>
    <property type="molecule type" value="Genomic_DNA"/>
</dbReference>
<dbReference type="HAMAP" id="MF_00386">
    <property type="entry name" value="UPF0161_YidD"/>
    <property type="match status" value="1"/>
</dbReference>
<dbReference type="RefSeq" id="XP_020113583.1">
    <property type="nucleotide sequence ID" value="XM_020257994.1"/>
</dbReference>
<dbReference type="Proteomes" id="UP000515123">
    <property type="component" value="Linkage group 23"/>
</dbReference>
<dbReference type="GeneID" id="109727810"/>
<accession>A0A199UFF3</accession>
<dbReference type="Pfam" id="PF01809">
    <property type="entry name" value="YidD"/>
    <property type="match status" value="1"/>
</dbReference>
<evidence type="ECO:0000313" key="4">
    <source>
        <dbReference type="Proteomes" id="UP000515123"/>
    </source>
</evidence>
<name>A0A199UFF3_ANACO</name>
<evidence type="ECO:0000256" key="1">
    <source>
        <dbReference type="SAM" id="MobiDB-lite"/>
    </source>
</evidence>
<dbReference type="InterPro" id="IPR002696">
    <property type="entry name" value="Membr_insert_effic_factor_YidD"/>
</dbReference>
<dbReference type="OrthoDB" id="1798at2759"/>
<dbReference type="NCBIfam" id="TIGR00278">
    <property type="entry name" value="membrane protein insertion efficiency factor YidD"/>
    <property type="match status" value="1"/>
</dbReference>
<dbReference type="Gramene" id="Aco015449.1.mrna1">
    <property type="protein sequence ID" value="Aco015449.1.mrna1"/>
    <property type="gene ID" value="Aco015449.1.path1"/>
</dbReference>
<dbReference type="SMART" id="SM01234">
    <property type="entry name" value="Haemolytic"/>
    <property type="match status" value="1"/>
</dbReference>
<keyword evidence="4" id="KW-1185">Reference proteome</keyword>
<dbReference type="AlphaFoldDB" id="A0A199UFF3"/>
<evidence type="ECO:0000313" key="3">
    <source>
        <dbReference type="Proteomes" id="UP000092600"/>
    </source>
</evidence>
<dbReference type="STRING" id="4615.A0A199UFF3"/>